<feature type="region of interest" description="Disordered" evidence="1">
    <location>
        <begin position="48"/>
        <end position="68"/>
    </location>
</feature>
<reference evidence="3" key="1">
    <citation type="journal article" date="2018" name="Nat. Microbiol.">
        <title>Leveraging single-cell genomics to expand the fungal tree of life.</title>
        <authorList>
            <person name="Ahrendt S.R."/>
            <person name="Quandt C.A."/>
            <person name="Ciobanu D."/>
            <person name="Clum A."/>
            <person name="Salamov A."/>
            <person name="Andreopoulos B."/>
            <person name="Cheng J.F."/>
            <person name="Woyke T."/>
            <person name="Pelin A."/>
            <person name="Henrissat B."/>
            <person name="Reynolds N.K."/>
            <person name="Benny G.L."/>
            <person name="Smith M.E."/>
            <person name="James T.Y."/>
            <person name="Grigoriev I.V."/>
        </authorList>
    </citation>
    <scope>NUCLEOTIDE SEQUENCE [LARGE SCALE GENOMIC DNA]</scope>
</reference>
<feature type="compositionally biased region" description="Polar residues" evidence="1">
    <location>
        <begin position="1"/>
        <end position="11"/>
    </location>
</feature>
<gene>
    <name evidence="2" type="ORF">BDK51DRAFT_40950</name>
</gene>
<dbReference type="Proteomes" id="UP000269721">
    <property type="component" value="Unassembled WGS sequence"/>
</dbReference>
<keyword evidence="3" id="KW-1185">Reference proteome</keyword>
<evidence type="ECO:0000313" key="3">
    <source>
        <dbReference type="Proteomes" id="UP000269721"/>
    </source>
</evidence>
<evidence type="ECO:0000313" key="2">
    <source>
        <dbReference type="EMBL" id="RKO92151.1"/>
    </source>
</evidence>
<feature type="region of interest" description="Disordered" evidence="1">
    <location>
        <begin position="80"/>
        <end position="118"/>
    </location>
</feature>
<name>A0A4P9WH53_9FUNG</name>
<protein>
    <submittedName>
        <fullName evidence="2">Uncharacterized protein</fullName>
    </submittedName>
</protein>
<evidence type="ECO:0000256" key="1">
    <source>
        <dbReference type="SAM" id="MobiDB-lite"/>
    </source>
</evidence>
<feature type="region of interest" description="Disordered" evidence="1">
    <location>
        <begin position="1"/>
        <end position="29"/>
    </location>
</feature>
<dbReference type="EMBL" id="KZ994753">
    <property type="protein sequence ID" value="RKO92151.1"/>
    <property type="molecule type" value="Genomic_DNA"/>
</dbReference>
<dbReference type="AlphaFoldDB" id="A0A4P9WH53"/>
<accession>A0A4P9WH53</accession>
<sequence length="258" mass="26680">MRRFPNTSTGPKSAAVRAGREPGGVGWSGSAWTAKQEVAKMGVASFGNTVAGSPSLADRSVESAGPTHRREQFMTAAFGSRPGSAIAGGDGGPSQSGAGTLPRTAALPSHSAPHAQTYPVGAHTSGFYAISHLTTAKSARISTMLHQHGSTSAGRHQCAHTVDGTMTEAAEEADGFASASPRPKRDCRTTDYTAVENHLSLITDDGGAGDQTAMRTELLAVSSCISLDMDLENALEQVILETGPMLEAELVLSYLVDP</sequence>
<organism evidence="2 3">
    <name type="scientific">Blyttiomyces helicus</name>
    <dbReference type="NCBI Taxonomy" id="388810"/>
    <lineage>
        <taxon>Eukaryota</taxon>
        <taxon>Fungi</taxon>
        <taxon>Fungi incertae sedis</taxon>
        <taxon>Chytridiomycota</taxon>
        <taxon>Chytridiomycota incertae sedis</taxon>
        <taxon>Chytridiomycetes</taxon>
        <taxon>Chytridiomycetes incertae sedis</taxon>
        <taxon>Blyttiomyces</taxon>
    </lineage>
</organism>
<proteinExistence type="predicted"/>